<reference evidence="2" key="1">
    <citation type="journal article" date="2023" name="Hortic. Res.">
        <title>A chromosome-level phased genome enabling allele-level studies in sweet orange: a case study on citrus Huanglongbing tolerance.</title>
        <authorList>
            <person name="Wu B."/>
            <person name="Yu Q."/>
            <person name="Deng Z."/>
            <person name="Duan Y."/>
            <person name="Luo F."/>
            <person name="Gmitter F. Jr."/>
        </authorList>
    </citation>
    <scope>NUCLEOTIDE SEQUENCE [LARGE SCALE GENOMIC DNA]</scope>
    <source>
        <strain evidence="2">cv. Valencia</strain>
    </source>
</reference>
<evidence type="ECO:0000313" key="2">
    <source>
        <dbReference type="Proteomes" id="UP000829398"/>
    </source>
</evidence>
<sequence length="1725" mass="194786">MFVLLLIIFGGGWSEGCLDHERFALLRLKHFFTDPYDKGATDCCQWEGVECSNTTGRVIGLYLSETYSGEYWYLNASLFTPFQQLESLDLSWNNIAGCAENEGLEGLSRLNNLKMLDLSGNAFNNNVLSSLARLSSLRSLYLSDNRLEGSIDVKELDSLRDLEELDIGGNKIDKFMVSKGLSKLKSLGLSGTGFKGTFDVREFDSFNNLEVLDMSGNEIDNLVVPQGLERLSRLSKLKKLDLRGNLCNNSILSSVARLSSLTSLHLSHNILQGSIDAKEFDSLSNLEELDINDNEIDNVEVSRGYRGLRKLKSLDLSGVGIRDGNKLLQSMGSFPSLNTLHLESNNFTATLTTTQELHNFTNLEYLTLDDSSLHISLLQSIASLFPSLKNLSMSGCEVNGVLSGQGFPHFKSLEHLDMRFARIALNTSFLQIIGESMPSLKYLSLSGSTLGTNSSRILDQGLCPLAHLQELYIDNNDLRGSLPWCLANTTSLRILDVSFNQLTGSISSSPLVHLTSIEELRLSNNHFRIPVSLEPLFNHSKLKIFDAKNNEINGEINESHSLTPKFQLKSLSLSSNYGDSVTFPKFLYHQHELKEAELSHIKMIGEFPNWLLENNTKLEFLYLVNDSLAGPFRLPIHSHKRLRFLDVSNNNFQGHIPVEIGDILPSLVYFNISMNALDGSIPSSFGNVIFLQFLDLSNNKLTGEIPDHLAMCCVNLEFLSLSNNSLKGHIFSRIFSLRNLRWLLLEGNHFVGEIPQSLSKCSSLKGLYLNNNNLSGKIPRWLGNLKGLQHIVMPKNHLEGPIPVEFCRLDSLQILDISDNNISGSLPSCFYPLSIKQVHLSKNMLHGQLKEGTFFNCSSLVTLDLSYNYLNGSIPDWIDGLSQLSHLNLAHNNLEGEVPIQLCRLNQLQLLDLSDNNLHGLIPSCFDNTTLHESYNNNSSPDKPFKTSFSISGPQGSVEKKILEIFEFTTKNIAYAYQGRVLSLLSGLDLSCNKLVGHIPPQIGNLTRIQTLNLSHNNLTGTIPLTFSNLRHIESLDLSYNKLSGKIPRQLVDLNTLAIFIVAYNNLSGKIPEWTAQFATFNKSSYDGNPFLCGLPLPICRSLATMSEASTSNEGDDNLIDMDSFFITFTISYVIVIFGIVVVLYVNPYWRRRKVNSLNMDKSWMLMDRRFIEYENGVNEFLKFAILHASNPELLRCPCQACGNLVFHVPVEIRNHLYWKCIDQSYQTWTWHGERASSRRPSNVKASFDGSQQDDEAADTVEMVNGAFDTCNGDPKSFETLLKDAEKPLFPGCVKFTKLSALIRLYNIKGRNGWSNKSFSDLLSCLSDMLPDKNEIPLSVYEAKTIMVALGLEYEKIHACPNDCILYRKEYKDLSASPTCGMSRWKSPNKSKGIPAKILWYFPPIPRFKRMFQSLRIAKDLTWHANERVIDGKLRHPADSLSWRLMGQKWLDFAAEERNLWLAISTDGINPHKTFAPGNDIDVYLSQLIDDLKTLWEVGVQIYDAYRQELFTLRAVLLWTISDFPTYGNLSGCSIKGYFACPICGKDTQSYRLKHGKKNVYMRHRRYLPESHLFRDLTKAFDGKPERDFPFKPLSGEETLRKRRHCTEYLPNVDPIGIPIARTNNIETEGPLLGGRLSDIDRDEWKQAHHYVLRNTQAVQPYIEIMTMEEYDDDIMSMDDIDDVDADVEDLDLEDFDTNKKIHKTRGIVKMESVTKNRSDGKRES</sequence>
<protein>
    <submittedName>
        <fullName evidence="1">Receptor-like protein 13</fullName>
    </submittedName>
</protein>
<gene>
    <name evidence="1" type="ORF">KPL71_015192</name>
</gene>
<dbReference type="EMBL" id="CM039174">
    <property type="protein sequence ID" value="KAH9753755.1"/>
    <property type="molecule type" value="Genomic_DNA"/>
</dbReference>
<name>A0ACB8KH55_CITSI</name>
<keyword evidence="2" id="KW-1185">Reference proteome</keyword>
<dbReference type="Proteomes" id="UP000829398">
    <property type="component" value="Chromosome 5"/>
</dbReference>
<comment type="caution">
    <text evidence="1">The sequence shown here is derived from an EMBL/GenBank/DDBJ whole genome shotgun (WGS) entry which is preliminary data.</text>
</comment>
<accession>A0ACB8KH55</accession>
<organism evidence="1 2">
    <name type="scientific">Citrus sinensis</name>
    <name type="common">Sweet orange</name>
    <name type="synonym">Citrus aurantium var. sinensis</name>
    <dbReference type="NCBI Taxonomy" id="2711"/>
    <lineage>
        <taxon>Eukaryota</taxon>
        <taxon>Viridiplantae</taxon>
        <taxon>Streptophyta</taxon>
        <taxon>Embryophyta</taxon>
        <taxon>Tracheophyta</taxon>
        <taxon>Spermatophyta</taxon>
        <taxon>Magnoliopsida</taxon>
        <taxon>eudicotyledons</taxon>
        <taxon>Gunneridae</taxon>
        <taxon>Pentapetalae</taxon>
        <taxon>rosids</taxon>
        <taxon>malvids</taxon>
        <taxon>Sapindales</taxon>
        <taxon>Rutaceae</taxon>
        <taxon>Aurantioideae</taxon>
        <taxon>Citrus</taxon>
    </lineage>
</organism>
<proteinExistence type="predicted"/>
<evidence type="ECO:0000313" key="1">
    <source>
        <dbReference type="EMBL" id="KAH9753755.1"/>
    </source>
</evidence>